<reference evidence="5" key="1">
    <citation type="journal article" date="2016" name="Nature">
        <title>The genome of the seagrass Zostera marina reveals angiosperm adaptation to the sea.</title>
        <authorList>
            <person name="Olsen J.L."/>
            <person name="Rouze P."/>
            <person name="Verhelst B."/>
            <person name="Lin Y.-C."/>
            <person name="Bayer T."/>
            <person name="Collen J."/>
            <person name="Dattolo E."/>
            <person name="De Paoli E."/>
            <person name="Dittami S."/>
            <person name="Maumus F."/>
            <person name="Michel G."/>
            <person name="Kersting A."/>
            <person name="Lauritano C."/>
            <person name="Lohaus R."/>
            <person name="Toepel M."/>
            <person name="Tonon T."/>
            <person name="Vanneste K."/>
            <person name="Amirebrahimi M."/>
            <person name="Brakel J."/>
            <person name="Bostroem C."/>
            <person name="Chovatia M."/>
            <person name="Grimwood J."/>
            <person name="Jenkins J.W."/>
            <person name="Jueterbock A."/>
            <person name="Mraz A."/>
            <person name="Stam W.T."/>
            <person name="Tice H."/>
            <person name="Bornberg-Bauer E."/>
            <person name="Green P.J."/>
            <person name="Pearson G.A."/>
            <person name="Procaccini G."/>
            <person name="Duarte C.M."/>
            <person name="Schmutz J."/>
            <person name="Reusch T.B.H."/>
            <person name="Van de Peer Y."/>
        </authorList>
    </citation>
    <scope>NUCLEOTIDE SEQUENCE [LARGE SCALE GENOMIC DNA]</scope>
    <source>
        <strain evidence="5">cv. Finnish</strain>
    </source>
</reference>
<protein>
    <submittedName>
        <fullName evidence="4">Zinc finger, C2H2 type family protein</fullName>
    </submittedName>
</protein>
<dbReference type="PANTHER" id="PTHR35744:SF2">
    <property type="entry name" value="OS06G0166200 PROTEIN"/>
    <property type="match status" value="1"/>
</dbReference>
<dbReference type="InterPro" id="IPR013087">
    <property type="entry name" value="Znf_C2H2_type"/>
</dbReference>
<evidence type="ECO:0000256" key="1">
    <source>
        <dbReference type="PROSITE-ProRule" id="PRU00042"/>
    </source>
</evidence>
<keyword evidence="1" id="KW-0862">Zinc</keyword>
<dbReference type="Gene3D" id="3.40.50.1010">
    <property type="entry name" value="5'-nuclease"/>
    <property type="match status" value="1"/>
</dbReference>
<proteinExistence type="predicted"/>
<dbReference type="STRING" id="29655.A0A0K9Q413"/>
<dbReference type="OrthoDB" id="3518456at2759"/>
<dbReference type="EMBL" id="LFYR01000112">
    <property type="protein sequence ID" value="KMZ75919.1"/>
    <property type="molecule type" value="Genomic_DNA"/>
</dbReference>
<dbReference type="OMA" id="SEPYICG"/>
<dbReference type="Proteomes" id="UP000036987">
    <property type="component" value="Unassembled WGS sequence"/>
</dbReference>
<dbReference type="AlphaFoldDB" id="A0A0K9Q413"/>
<keyword evidence="5" id="KW-1185">Reference proteome</keyword>
<dbReference type="PROSITE" id="PS00028">
    <property type="entry name" value="ZINC_FINGER_C2H2_1"/>
    <property type="match status" value="1"/>
</dbReference>
<evidence type="ECO:0000313" key="4">
    <source>
        <dbReference type="EMBL" id="KMZ75919.1"/>
    </source>
</evidence>
<name>A0A0K9Q413_ZOSMR</name>
<dbReference type="CDD" id="cd18725">
    <property type="entry name" value="PIN_LabA-like"/>
    <property type="match status" value="1"/>
</dbReference>
<dbReference type="GO" id="GO:0008270">
    <property type="term" value="F:zinc ion binding"/>
    <property type="evidence" value="ECO:0007669"/>
    <property type="project" value="UniProtKB-KW"/>
</dbReference>
<keyword evidence="1" id="KW-0863">Zinc-finger</keyword>
<accession>A0A0K9Q413</accession>
<dbReference type="PROSITE" id="PS50157">
    <property type="entry name" value="ZINC_FINGER_C2H2_2"/>
    <property type="match status" value="1"/>
</dbReference>
<evidence type="ECO:0000256" key="2">
    <source>
        <dbReference type="SAM" id="MobiDB-lite"/>
    </source>
</evidence>
<feature type="region of interest" description="Disordered" evidence="2">
    <location>
        <begin position="344"/>
        <end position="404"/>
    </location>
</feature>
<comment type="caution">
    <text evidence="4">The sequence shown here is derived from an EMBL/GenBank/DDBJ whole genome shotgun (WGS) entry which is preliminary data.</text>
</comment>
<evidence type="ECO:0000313" key="5">
    <source>
        <dbReference type="Proteomes" id="UP000036987"/>
    </source>
</evidence>
<feature type="domain" description="C2H2-type" evidence="3">
    <location>
        <begin position="134"/>
        <end position="162"/>
    </location>
</feature>
<dbReference type="PANTHER" id="PTHR35744">
    <property type="entry name" value="C2H2-TYPE DOMAIN-CONTAINING PROTEIN"/>
    <property type="match status" value="1"/>
</dbReference>
<gene>
    <name evidence="4" type="ORF">ZOSMA_109G00090</name>
</gene>
<sequence>MVSTVLSFPSFFTTCVVPKPNPKSNILKLPITKASNADEIDMVQSVNGVWSAKSDEKVVVLWDLDNKPPRGPPYDAGMALRNLASLFGTVLDVAAYANRHAFSHVPRRIIHQRKERREMDILERRGVNIPEQPYVCGVCGRKCKTNLDLKKHFRQLHERERNKKLARMRMLKGKKRKKYRERFVSGNTKYEDAARDLITPKTGYGLAKELRRAGIYVRTVEDKPQAADAALKRQMLHSMGNGVDWLFLVSDDSDFTEMMWKARESSVRTVVVGDWRNSLGRQADLWVPWNGVEAGDVAEEIHKSGPNFRTDLSGRTHDLFSIAEDDYDDWSNSSVDSVVDKILGRDDGKSSDGGGRLRISQFSEEESHGGRLDDDDLRLYGSSLPGDDFLWESETDEDEDYESS</sequence>
<keyword evidence="1" id="KW-0479">Metal-binding</keyword>
<feature type="compositionally biased region" description="Acidic residues" evidence="2">
    <location>
        <begin position="389"/>
        <end position="404"/>
    </location>
</feature>
<dbReference type="SMART" id="SM00355">
    <property type="entry name" value="ZnF_C2H2"/>
    <property type="match status" value="1"/>
</dbReference>
<evidence type="ECO:0000259" key="3">
    <source>
        <dbReference type="PROSITE" id="PS50157"/>
    </source>
</evidence>
<organism evidence="4 5">
    <name type="scientific">Zostera marina</name>
    <name type="common">Eelgrass</name>
    <dbReference type="NCBI Taxonomy" id="29655"/>
    <lineage>
        <taxon>Eukaryota</taxon>
        <taxon>Viridiplantae</taxon>
        <taxon>Streptophyta</taxon>
        <taxon>Embryophyta</taxon>
        <taxon>Tracheophyta</taxon>
        <taxon>Spermatophyta</taxon>
        <taxon>Magnoliopsida</taxon>
        <taxon>Liliopsida</taxon>
        <taxon>Zosteraceae</taxon>
        <taxon>Zostera</taxon>
    </lineage>
</organism>